<dbReference type="CTD" id="180148"/>
<comment type="function">
    <text evidence="3">Probable essential component of SCF (SKP1-CUL1-F-box protein) E3 ubiquitin-protein ligase complexes, which mediate the ubiquitination and subsequent proteasomal degradation of target proteins. Regulates cell proliferation during embryonic and larval development.</text>
</comment>
<dbReference type="GO" id="GO:0016567">
    <property type="term" value="P:protein ubiquitination"/>
    <property type="evidence" value="ECO:0007669"/>
    <property type="project" value="UniProtKB-UniPathway"/>
</dbReference>
<feature type="domain" description="SKP1 component dimerisation" evidence="4">
    <location>
        <begin position="110"/>
        <end position="141"/>
    </location>
</feature>
<dbReference type="FunFam" id="3.30.710.10:FF:000026">
    <property type="entry name" value="E3 ubiquitin ligase complex SCF subunit"/>
    <property type="match status" value="1"/>
</dbReference>
<dbReference type="GO" id="GO:0005634">
    <property type="term" value="C:nucleus"/>
    <property type="evidence" value="ECO:0000318"/>
    <property type="project" value="GO_Central"/>
</dbReference>
<dbReference type="EMBL" id="BX284605">
    <property type="protein sequence ID" value="CAB07209.1"/>
    <property type="molecule type" value="Genomic_DNA"/>
</dbReference>
<evidence type="ECO:0000313" key="6">
    <source>
        <dbReference type="EMBL" id="CAB07209.1"/>
    </source>
</evidence>
<dbReference type="GO" id="GO:0005737">
    <property type="term" value="C:cytoplasm"/>
    <property type="evidence" value="ECO:0000318"/>
    <property type="project" value="GO_Central"/>
</dbReference>
<evidence type="ECO:0000256" key="2">
    <source>
        <dbReference type="ARBA" id="ARBA00022786"/>
    </source>
</evidence>
<keyword evidence="9" id="KW-1267">Proteomics identification</keyword>
<name>Q9XU27_CAEEL</name>
<dbReference type="Gene3D" id="3.30.710.10">
    <property type="entry name" value="Potassium Channel Kv1.1, Chain A"/>
    <property type="match status" value="1"/>
</dbReference>
<dbReference type="Pfam" id="PF03931">
    <property type="entry name" value="Skp1_POZ"/>
    <property type="match status" value="1"/>
</dbReference>
<dbReference type="PIRSF" id="PIRSF028729">
    <property type="entry name" value="E3_ubiquit_lig_SCF_Skp"/>
    <property type="match status" value="1"/>
</dbReference>
<dbReference type="SUPFAM" id="SSF81382">
    <property type="entry name" value="Skp1 dimerisation domain-like"/>
    <property type="match status" value="1"/>
</dbReference>
<comment type="similarity">
    <text evidence="1 3">Belongs to the SKP1 family.</text>
</comment>
<keyword evidence="7" id="KW-1185">Reference proteome</keyword>
<dbReference type="GeneID" id="180148"/>
<dbReference type="SMR" id="Q9XU27"/>
<dbReference type="UCSC" id="F47H4.10">
    <property type="organism name" value="c. elegans"/>
</dbReference>
<dbReference type="InterPro" id="IPR016073">
    <property type="entry name" value="Skp1_comp_POZ"/>
</dbReference>
<dbReference type="UniPathway" id="UPA00143"/>
<dbReference type="Bgee" id="WBGene00004811">
    <property type="expression patterns" value="Expressed in larva and 1 other cell type or tissue"/>
</dbReference>
<accession>Q9XU27</accession>
<dbReference type="SUPFAM" id="SSF54695">
    <property type="entry name" value="POZ domain"/>
    <property type="match status" value="1"/>
</dbReference>
<keyword evidence="2 3" id="KW-0833">Ubl conjugation pathway</keyword>
<dbReference type="OMA" id="NCKGLLD"/>
<dbReference type="KEGG" id="cel:CELE_F47H4.10"/>
<comment type="pathway">
    <text evidence="3">Protein modification; protein ubiquitination.</text>
</comment>
<gene>
    <name evidence="6 8" type="primary">skr-5</name>
    <name evidence="6" type="ORF">CELE_F47H4.10</name>
    <name evidence="8" type="ORF">F47H4.10</name>
</gene>
<dbReference type="GO" id="GO:0031146">
    <property type="term" value="P:SCF-dependent proteasomal ubiquitin-dependent protein catabolic process"/>
    <property type="evidence" value="ECO:0000318"/>
    <property type="project" value="GO_Central"/>
</dbReference>
<evidence type="ECO:0000313" key="8">
    <source>
        <dbReference type="WormBase" id="F47H4.10"/>
    </source>
</evidence>
<dbReference type="InterPro" id="IPR036296">
    <property type="entry name" value="SKP1-like_dim_sf"/>
</dbReference>
<dbReference type="CDD" id="cd18322">
    <property type="entry name" value="BTB_POZ_SKP1"/>
    <property type="match status" value="1"/>
</dbReference>
<evidence type="ECO:0000313" key="7">
    <source>
        <dbReference type="Proteomes" id="UP000001940"/>
    </source>
</evidence>
<reference evidence="6 7" key="1">
    <citation type="journal article" date="1998" name="Science">
        <title>Genome sequence of the nematode C. elegans: a platform for investigating biology.</title>
        <authorList>
            <consortium name="The C. elegans sequencing consortium"/>
            <person name="Sulson J.E."/>
            <person name="Waterston R."/>
        </authorList>
    </citation>
    <scope>NUCLEOTIDE SEQUENCE [LARGE SCALE GENOMIC DNA]</scope>
    <source>
        <strain evidence="6 7">Bristol N2</strain>
    </source>
</reference>
<evidence type="ECO:0000259" key="4">
    <source>
        <dbReference type="Pfam" id="PF01466"/>
    </source>
</evidence>
<dbReference type="InterPro" id="IPR001232">
    <property type="entry name" value="SKP1-like"/>
</dbReference>
<dbReference type="Pfam" id="PF01466">
    <property type="entry name" value="Skp1"/>
    <property type="match status" value="1"/>
</dbReference>
<dbReference type="AlphaFoldDB" id="Q9XU27"/>
<proteinExistence type="evidence at protein level"/>
<dbReference type="PANTHER" id="PTHR11165">
    <property type="entry name" value="SKP1"/>
    <property type="match status" value="1"/>
</dbReference>
<evidence type="ECO:0000259" key="5">
    <source>
        <dbReference type="Pfam" id="PF03931"/>
    </source>
</evidence>
<dbReference type="Proteomes" id="UP000001940">
    <property type="component" value="Chromosome V"/>
</dbReference>
<dbReference type="eggNOG" id="KOG1724">
    <property type="taxonomic scope" value="Eukaryota"/>
</dbReference>
<dbReference type="GO" id="GO:0097602">
    <property type="term" value="F:cullin family protein binding"/>
    <property type="evidence" value="ECO:0000318"/>
    <property type="project" value="GO_Central"/>
</dbReference>
<dbReference type="WormBase" id="F47H4.10">
    <property type="protein sequence ID" value="CE20827"/>
    <property type="gene ID" value="WBGene00004811"/>
    <property type="gene designation" value="skr-5"/>
</dbReference>
<dbReference type="InterPro" id="IPR011333">
    <property type="entry name" value="SKP1/BTB/POZ_sf"/>
</dbReference>
<evidence type="ECO:0007829" key="9">
    <source>
        <dbReference type="PeptideAtlas" id="Q9XU27"/>
    </source>
</evidence>
<dbReference type="STRING" id="6239.F47H4.10.1"/>
<dbReference type="FunCoup" id="Q9XU27">
    <property type="interactions" value="308"/>
</dbReference>
<feature type="domain" description="SKP1 component POZ" evidence="5">
    <location>
        <begin position="8"/>
        <end position="64"/>
    </location>
</feature>
<sequence>MSSEEQDVKIVTSDDVEFIVSPKIANQSKLLADFVVLNQREPIPLKNVTSEIFKKVIEWCEYHAEDIPKPPDNVEEKRTDDIGEWDVEFLKVDKGTLFELVLAATYLDIKGLFNVTCKSIANSIKGKSPEEIRAVFNLGNETNME</sequence>
<dbReference type="InterPro" id="IPR016072">
    <property type="entry name" value="Skp1_comp_dimer"/>
</dbReference>
<dbReference type="AGR" id="WB:WBGene00004811"/>
<dbReference type="RefSeq" id="NP_507393.1">
    <property type="nucleotide sequence ID" value="NM_074992.8"/>
</dbReference>
<dbReference type="PIR" id="T22373">
    <property type="entry name" value="T22373"/>
</dbReference>
<evidence type="ECO:0000256" key="3">
    <source>
        <dbReference type="PIRNR" id="PIRNR028729"/>
    </source>
</evidence>
<organism evidence="6 7">
    <name type="scientific">Caenorhabditis elegans</name>
    <dbReference type="NCBI Taxonomy" id="6239"/>
    <lineage>
        <taxon>Eukaryota</taxon>
        <taxon>Metazoa</taxon>
        <taxon>Ecdysozoa</taxon>
        <taxon>Nematoda</taxon>
        <taxon>Chromadorea</taxon>
        <taxon>Rhabditida</taxon>
        <taxon>Rhabditina</taxon>
        <taxon>Rhabditomorpha</taxon>
        <taxon>Rhabditoidea</taxon>
        <taxon>Rhabditidae</taxon>
        <taxon>Peloderinae</taxon>
        <taxon>Caenorhabditis</taxon>
    </lineage>
</organism>
<dbReference type="InParanoid" id="Q9XU27"/>
<dbReference type="PhylomeDB" id="Q9XU27"/>
<evidence type="ECO:0000256" key="1">
    <source>
        <dbReference type="ARBA" id="ARBA00009993"/>
    </source>
</evidence>
<dbReference type="HOGENOM" id="CLU_059252_7_0_1"/>
<dbReference type="PaxDb" id="6239-F47H4.10"/>
<dbReference type="OrthoDB" id="5920107at2759"/>
<dbReference type="InterPro" id="IPR016897">
    <property type="entry name" value="SKP1"/>
</dbReference>
<protein>
    <recommendedName>
        <fullName evidence="3">Skp1-related protein</fullName>
    </recommendedName>
</protein>
<dbReference type="SMART" id="SM00512">
    <property type="entry name" value="Skp1"/>
    <property type="match status" value="1"/>
</dbReference>